<dbReference type="AlphaFoldDB" id="A0A1I4DJY7"/>
<reference evidence="2" key="1">
    <citation type="submission" date="2016-10" db="EMBL/GenBank/DDBJ databases">
        <authorList>
            <person name="Varghese N."/>
            <person name="Submissions S."/>
        </authorList>
    </citation>
    <scope>NUCLEOTIDE SEQUENCE [LARGE SCALE GENOMIC DNA]</scope>
    <source>
        <strain evidence="2">MO64</strain>
    </source>
</reference>
<keyword evidence="2" id="KW-1185">Reference proteome</keyword>
<evidence type="ECO:0008006" key="3">
    <source>
        <dbReference type="Google" id="ProtNLM"/>
    </source>
</evidence>
<sequence>MGMNLLLVGASGLVGQGVLNVLLGQADVANVTVLVRRPLVATSPKLRVLQVPEFTDDALANLDLAGLDACLYCAGALPLLLSEAAYREVTVALLERVCAAYASANPSGYLVYVSGAGADAASRFMPLRVKGEAEAVPGRFGLASTSLRPGVIHPTQGERSPHDFRRAMYALGAPLLALASRVLPGGFTTTASVGRCMLALTRAGVPYPPALENRQINAFAAR</sequence>
<dbReference type="SUPFAM" id="SSF51735">
    <property type="entry name" value="NAD(P)-binding Rossmann-fold domains"/>
    <property type="match status" value="1"/>
</dbReference>
<proteinExistence type="predicted"/>
<accession>A0A1I4DJY7</accession>
<dbReference type="EMBL" id="FOSR01000009">
    <property type="protein sequence ID" value="SFK93219.1"/>
    <property type="molecule type" value="Genomic_DNA"/>
</dbReference>
<evidence type="ECO:0000313" key="2">
    <source>
        <dbReference type="Proteomes" id="UP000198725"/>
    </source>
</evidence>
<protein>
    <recommendedName>
        <fullName evidence="3">Oxidoreductase</fullName>
    </recommendedName>
</protein>
<dbReference type="PANTHER" id="PTHR14097">
    <property type="entry name" value="OXIDOREDUCTASE HTATIP2"/>
    <property type="match status" value="1"/>
</dbReference>
<name>A0A1I4DJY7_9GAMM</name>
<evidence type="ECO:0000313" key="1">
    <source>
        <dbReference type="EMBL" id="SFK93219.1"/>
    </source>
</evidence>
<dbReference type="Gene3D" id="3.40.50.720">
    <property type="entry name" value="NAD(P)-binding Rossmann-like Domain"/>
    <property type="match status" value="1"/>
</dbReference>
<organism evidence="1 2">
    <name type="scientific">Rhodanobacter glycinis</name>
    <dbReference type="NCBI Taxonomy" id="582702"/>
    <lineage>
        <taxon>Bacteria</taxon>
        <taxon>Pseudomonadati</taxon>
        <taxon>Pseudomonadota</taxon>
        <taxon>Gammaproteobacteria</taxon>
        <taxon>Lysobacterales</taxon>
        <taxon>Rhodanobacteraceae</taxon>
        <taxon>Rhodanobacter</taxon>
    </lineage>
</organism>
<dbReference type="InterPro" id="IPR036291">
    <property type="entry name" value="NAD(P)-bd_dom_sf"/>
</dbReference>
<dbReference type="Proteomes" id="UP000198725">
    <property type="component" value="Unassembled WGS sequence"/>
</dbReference>
<gene>
    <name evidence="1" type="ORF">SAMN05192579_10975</name>
</gene>
<dbReference type="PANTHER" id="PTHR14097:SF8">
    <property type="entry name" value="NAD(P)-BINDING DOMAIN-CONTAINING PROTEIN"/>
    <property type="match status" value="1"/>
</dbReference>